<dbReference type="PANTHER" id="PTHR14187:SF5">
    <property type="entry name" value="HEAT SHOCK 70 KDA PROTEIN 12A"/>
    <property type="match status" value="1"/>
</dbReference>
<dbReference type="InterPro" id="IPR043129">
    <property type="entry name" value="ATPase_NBD"/>
</dbReference>
<evidence type="ECO:0000256" key="1">
    <source>
        <dbReference type="ARBA" id="ARBA00022741"/>
    </source>
</evidence>
<evidence type="ECO:0000313" key="3">
    <source>
        <dbReference type="EMBL" id="KAF9580398.1"/>
    </source>
</evidence>
<keyword evidence="4" id="KW-1185">Reference proteome</keyword>
<keyword evidence="2" id="KW-0067">ATP-binding</keyword>
<organism evidence="3 4">
    <name type="scientific">Lunasporangiospora selenospora</name>
    <dbReference type="NCBI Taxonomy" id="979761"/>
    <lineage>
        <taxon>Eukaryota</taxon>
        <taxon>Fungi</taxon>
        <taxon>Fungi incertae sedis</taxon>
        <taxon>Mucoromycota</taxon>
        <taxon>Mortierellomycotina</taxon>
        <taxon>Mortierellomycetes</taxon>
        <taxon>Mortierellales</taxon>
        <taxon>Mortierellaceae</taxon>
        <taxon>Lunasporangiospora</taxon>
    </lineage>
</organism>
<evidence type="ECO:0008006" key="5">
    <source>
        <dbReference type="Google" id="ProtNLM"/>
    </source>
</evidence>
<dbReference type="InterPro" id="IPR013126">
    <property type="entry name" value="Hsp_70_fam"/>
</dbReference>
<keyword evidence="1" id="KW-0547">Nucleotide-binding</keyword>
<reference evidence="3" key="1">
    <citation type="journal article" date="2020" name="Fungal Divers.">
        <title>Resolving the Mortierellaceae phylogeny through synthesis of multi-gene phylogenetics and phylogenomics.</title>
        <authorList>
            <person name="Vandepol N."/>
            <person name="Liber J."/>
            <person name="Desiro A."/>
            <person name="Na H."/>
            <person name="Kennedy M."/>
            <person name="Barry K."/>
            <person name="Grigoriev I.V."/>
            <person name="Miller A.N."/>
            <person name="O'Donnell K."/>
            <person name="Stajich J.E."/>
            <person name="Bonito G."/>
        </authorList>
    </citation>
    <scope>NUCLEOTIDE SEQUENCE</scope>
    <source>
        <strain evidence="3">KOD1015</strain>
    </source>
</reference>
<dbReference type="EMBL" id="JAABOA010002090">
    <property type="protein sequence ID" value="KAF9580398.1"/>
    <property type="molecule type" value="Genomic_DNA"/>
</dbReference>
<dbReference type="Pfam" id="PF00012">
    <property type="entry name" value="HSP70"/>
    <property type="match status" value="1"/>
</dbReference>
<dbReference type="SUPFAM" id="SSF53067">
    <property type="entry name" value="Actin-like ATPase domain"/>
    <property type="match status" value="2"/>
</dbReference>
<dbReference type="CDD" id="cd10229">
    <property type="entry name" value="ASKHA_NBD_HSP70_HSPA12"/>
    <property type="match status" value="1"/>
</dbReference>
<dbReference type="PANTHER" id="PTHR14187">
    <property type="entry name" value="ALPHA KINASE/ELONGATION FACTOR 2 KINASE"/>
    <property type="match status" value="1"/>
</dbReference>
<dbReference type="AlphaFoldDB" id="A0A9P6FRA2"/>
<dbReference type="GO" id="GO:0140662">
    <property type="term" value="F:ATP-dependent protein folding chaperone"/>
    <property type="evidence" value="ECO:0007669"/>
    <property type="project" value="InterPro"/>
</dbReference>
<name>A0A9P6FRA2_9FUNG</name>
<gene>
    <name evidence="3" type="ORF">BGW38_002978</name>
</gene>
<evidence type="ECO:0000256" key="2">
    <source>
        <dbReference type="ARBA" id="ARBA00022840"/>
    </source>
</evidence>
<comment type="caution">
    <text evidence="3">The sequence shown here is derived from an EMBL/GenBank/DDBJ whole genome shotgun (WGS) entry which is preliminary data.</text>
</comment>
<dbReference type="OrthoDB" id="2963168at2759"/>
<dbReference type="Gene3D" id="3.30.420.40">
    <property type="match status" value="2"/>
</dbReference>
<accession>A0A9P6FRA2</accession>
<protein>
    <recommendedName>
        <fullName evidence="5">Actin-like ATPase domain-containing protein</fullName>
    </recommendedName>
</protein>
<sequence length="574" mass="64995">MLAYEYSSFDPSQYPIVVGIDFGTTYSGCAFAFHKDEAEIEPVSEWPEKRGDYPKVPTLSLYQKDGADSKCVAWGWGAYNKARSPAIIKENNHFMLSQFKLQLDEALQNDPLAGNLTPLNAIADYLEGLVAYVTPQILKSFGRTFTPQHFRFCLTVPAMWSDRAKNLMRRAAIKAKLIETTDHPNRLVLVSEPEAAAAYCERKCERFKLGHKDRFMVCDAGGGTVDLIVYEMEQGTAGRQLSEVVSGHGASCGSIFLDKNAQKLFEEKFGDEAMARIPPNLMSRLVETFVKEIKPYFNGDEELRMSLPYNGFFDTLNNAEEIGISDDLMTLSVEELRDKVFEPVIKDVLKLIRQQLDDAKECPTILLVGGFGTSEYLLGRIRDEFKGRVDYVGVPPRPELAVVRGAVYVGMNPSVKTRVARRCYGVGCSRPYLYEPDKEIYRRVYPSQYGLMVRGFCRWFVKKGQKIDVDECVTHVFTQWKLRDYATGGTNCDHSFKTVIYSYDGPGEPPEFTDNPNVKKLAYFKKENPFKEKENLGTVALNTVKMYFGENEIKATCEARGKEYSTRLEFLSDT</sequence>
<evidence type="ECO:0000313" key="4">
    <source>
        <dbReference type="Proteomes" id="UP000780801"/>
    </source>
</evidence>
<dbReference type="Proteomes" id="UP000780801">
    <property type="component" value="Unassembled WGS sequence"/>
</dbReference>
<proteinExistence type="predicted"/>
<dbReference type="GO" id="GO:0005524">
    <property type="term" value="F:ATP binding"/>
    <property type="evidence" value="ECO:0007669"/>
    <property type="project" value="UniProtKB-KW"/>
</dbReference>